<evidence type="ECO:0000256" key="1">
    <source>
        <dbReference type="SAM" id="Phobius"/>
    </source>
</evidence>
<keyword evidence="1" id="KW-0812">Transmembrane</keyword>
<feature type="transmembrane region" description="Helical" evidence="1">
    <location>
        <begin position="123"/>
        <end position="144"/>
    </location>
</feature>
<keyword evidence="1" id="KW-1133">Transmembrane helix</keyword>
<dbReference type="EMBL" id="BNJF01000002">
    <property type="protein sequence ID" value="GHO46420.1"/>
    <property type="molecule type" value="Genomic_DNA"/>
</dbReference>
<accession>A0A8J3MSS3</accession>
<feature type="transmembrane region" description="Helical" evidence="1">
    <location>
        <begin position="94"/>
        <end position="117"/>
    </location>
</feature>
<evidence type="ECO:0000313" key="3">
    <source>
        <dbReference type="Proteomes" id="UP000612362"/>
    </source>
</evidence>
<keyword evidence="3" id="KW-1185">Reference proteome</keyword>
<evidence type="ECO:0000313" key="2">
    <source>
        <dbReference type="EMBL" id="GHO46420.1"/>
    </source>
</evidence>
<dbReference type="Proteomes" id="UP000612362">
    <property type="component" value="Unassembled WGS sequence"/>
</dbReference>
<proteinExistence type="predicted"/>
<sequence length="158" mass="17387">MKSVGKGIRMDYGTSLLRKRIRMGLGLATFGTMIVADILFFVGLSNPLVTPWITISIFAFGFVGLATLLEYLFVHAQRAIVNRRGLTWLIRPAMLAFVLAACAYLLLVSGYLLGIFSAFSHPLVMPVLTAAFILMACVAAYLILSFCQWAYRKLVAEG</sequence>
<dbReference type="AlphaFoldDB" id="A0A8J3MSS3"/>
<gene>
    <name evidence="2" type="ORF">KSX_45830</name>
</gene>
<protein>
    <submittedName>
        <fullName evidence="2">Uncharacterized protein</fullName>
    </submittedName>
</protein>
<feature type="transmembrane region" description="Helical" evidence="1">
    <location>
        <begin position="49"/>
        <end position="73"/>
    </location>
</feature>
<keyword evidence="1" id="KW-0472">Membrane</keyword>
<comment type="caution">
    <text evidence="2">The sequence shown here is derived from an EMBL/GenBank/DDBJ whole genome shotgun (WGS) entry which is preliminary data.</text>
</comment>
<organism evidence="2 3">
    <name type="scientific">Ktedonospora formicarum</name>
    <dbReference type="NCBI Taxonomy" id="2778364"/>
    <lineage>
        <taxon>Bacteria</taxon>
        <taxon>Bacillati</taxon>
        <taxon>Chloroflexota</taxon>
        <taxon>Ktedonobacteria</taxon>
        <taxon>Ktedonobacterales</taxon>
        <taxon>Ktedonobacteraceae</taxon>
        <taxon>Ktedonospora</taxon>
    </lineage>
</organism>
<name>A0A8J3MSS3_9CHLR</name>
<feature type="transmembrane region" description="Helical" evidence="1">
    <location>
        <begin position="21"/>
        <end position="43"/>
    </location>
</feature>
<reference evidence="2" key="1">
    <citation type="submission" date="2020-10" db="EMBL/GenBank/DDBJ databases">
        <title>Taxonomic study of unclassified bacteria belonging to the class Ktedonobacteria.</title>
        <authorList>
            <person name="Yabe S."/>
            <person name="Wang C.M."/>
            <person name="Zheng Y."/>
            <person name="Sakai Y."/>
            <person name="Cavaletti L."/>
            <person name="Monciardini P."/>
            <person name="Donadio S."/>
        </authorList>
    </citation>
    <scope>NUCLEOTIDE SEQUENCE</scope>
    <source>
        <strain evidence="2">SOSP1-1</strain>
    </source>
</reference>